<keyword evidence="10" id="KW-0040">ANK repeat</keyword>
<evidence type="ECO:0000256" key="12">
    <source>
        <dbReference type="SAM" id="MobiDB-lite"/>
    </source>
</evidence>
<accession>A0A9N9MJ94</accession>
<evidence type="ECO:0000256" key="10">
    <source>
        <dbReference type="PROSITE-ProRule" id="PRU00023"/>
    </source>
</evidence>
<dbReference type="InterPro" id="IPR001841">
    <property type="entry name" value="Znf_RING"/>
</dbReference>
<keyword evidence="4" id="KW-0808">Transferase</keyword>
<feature type="region of interest" description="Disordered" evidence="12">
    <location>
        <begin position="1254"/>
        <end position="1323"/>
    </location>
</feature>
<feature type="compositionally biased region" description="Low complexity" evidence="12">
    <location>
        <begin position="1254"/>
        <end position="1263"/>
    </location>
</feature>
<feature type="compositionally biased region" description="Polar residues" evidence="12">
    <location>
        <begin position="1116"/>
        <end position="1125"/>
    </location>
</feature>
<evidence type="ECO:0000256" key="1">
    <source>
        <dbReference type="ARBA" id="ARBA00001798"/>
    </source>
</evidence>
<dbReference type="GO" id="GO:0008270">
    <property type="term" value="F:zinc ion binding"/>
    <property type="evidence" value="ECO:0007669"/>
    <property type="project" value="UniProtKB-KW"/>
</dbReference>
<dbReference type="Pfam" id="PF01485">
    <property type="entry name" value="IBR"/>
    <property type="match status" value="1"/>
</dbReference>
<dbReference type="CDD" id="cd20346">
    <property type="entry name" value="BRcat_RBR_ANKIB1"/>
    <property type="match status" value="1"/>
</dbReference>
<dbReference type="SMART" id="SM00248">
    <property type="entry name" value="ANK"/>
    <property type="match status" value="3"/>
</dbReference>
<feature type="repeat" description="ANK" evidence="10">
    <location>
        <begin position="133"/>
        <end position="165"/>
    </location>
</feature>
<feature type="compositionally biased region" description="Polar residues" evidence="12">
    <location>
        <begin position="1272"/>
        <end position="1289"/>
    </location>
</feature>
<dbReference type="OrthoDB" id="69641at2759"/>
<keyword evidence="16" id="KW-1185">Reference proteome</keyword>
<dbReference type="InterPro" id="IPR047564">
    <property type="entry name" value="Rcat_RBR_ANKIB1"/>
</dbReference>
<dbReference type="InterPro" id="IPR013083">
    <property type="entry name" value="Znf_RING/FYVE/PHD"/>
</dbReference>
<feature type="region of interest" description="Disordered" evidence="12">
    <location>
        <begin position="1181"/>
        <end position="1200"/>
    </location>
</feature>
<feature type="region of interest" description="Disordered" evidence="12">
    <location>
        <begin position="1346"/>
        <end position="1387"/>
    </location>
</feature>
<dbReference type="InterPro" id="IPR002867">
    <property type="entry name" value="IBR_dom"/>
</dbReference>
<dbReference type="InterPro" id="IPR036770">
    <property type="entry name" value="Ankyrin_rpt-contain_sf"/>
</dbReference>
<evidence type="ECO:0000313" key="15">
    <source>
        <dbReference type="EMBL" id="CAG9764854.1"/>
    </source>
</evidence>
<dbReference type="Pfam" id="PF19422">
    <property type="entry name" value="Ariadne"/>
    <property type="match status" value="1"/>
</dbReference>
<dbReference type="SUPFAM" id="SSF57850">
    <property type="entry name" value="RING/U-box"/>
    <property type="match status" value="2"/>
</dbReference>
<dbReference type="InterPro" id="IPR031127">
    <property type="entry name" value="E3_UB_ligase_RBR"/>
</dbReference>
<dbReference type="CDD" id="cd20361">
    <property type="entry name" value="Rcat_RBR_ANKIB1"/>
    <property type="match status" value="1"/>
</dbReference>
<feature type="region of interest" description="Disordered" evidence="12">
    <location>
        <begin position="956"/>
        <end position="976"/>
    </location>
</feature>
<dbReference type="PROSITE" id="PS50088">
    <property type="entry name" value="ANK_REPEAT"/>
    <property type="match status" value="1"/>
</dbReference>
<evidence type="ECO:0000256" key="5">
    <source>
        <dbReference type="ARBA" id="ARBA00022723"/>
    </source>
</evidence>
<dbReference type="Proteomes" id="UP001152799">
    <property type="component" value="Chromosome 2"/>
</dbReference>
<name>A0A9N9MJ94_9CUCU</name>
<evidence type="ECO:0000259" key="13">
    <source>
        <dbReference type="PROSITE" id="PS50089"/>
    </source>
</evidence>
<evidence type="ECO:0000313" key="16">
    <source>
        <dbReference type="Proteomes" id="UP001152799"/>
    </source>
</evidence>
<dbReference type="InterPro" id="IPR044066">
    <property type="entry name" value="TRIAD_supradom"/>
</dbReference>
<feature type="compositionally biased region" description="Basic and acidic residues" evidence="12">
    <location>
        <begin position="957"/>
        <end position="976"/>
    </location>
</feature>
<sequence>MGSTSSKFKKNLQQGDEYAAMKIYQNSPELRKYLDPNVSYGDSHNHNTALHYAAKHGMKHLLRAFLNDLGGNPNKKNGLNESVLHSTCQVIPNSSYGALERRAACVQLLLHWRGAVLHTGGREKVDLAAQDKVGNTALHCAAHFGLNRCAELLVYNGAPLFLENNEKFTPCDLAMRAGHDDIAGFLESRMVFADNPDVVNVDEDVINEQEEVYSGLRSQDLQEAKDQLLVDTSDMLKIPLFTAEALLRDNEWSRELLLEKWMRNPTECCESAGVQAPISLLTHAGSVDSSISTDTGSDRQETMCEICLNIIPAEWDQPLKMSCKHIFCKGCWQSYLTTKIQDGDAHHILCPAYQCHILVPVEFIEKLVSPEMARRYLQFDIKAFVESNKTIKWCPIPGCGRAVRLPEAEQTPGKTYPNRKPIPLTSHAVDCGNAHFFCWECLGEAHAPCGCDQWQQWHRKITEIKPEELSTACIGSEEAANCLWLVTNSKPCPNCKSPIQKNEGCNHMKCSKCKFDFCWVCQESWKKHSSATGGYFRCNRFEAVRKADEKQGNMVNEAIEKNTELQEITRFLHYYTRFRNHENSQKMEEPLMTSVKKKMEVLASSLGIRREEAIESSTRFIEDGVRELLKARRVLCGSYAYGYYLEDDGYNKHIFEFMQNELEEITEKLSEMIARPYLRTPKAVIIQTSTLTRRKRHEFVRAVAQGLIPPETPPTLRKRKRKLNELADTSTWLKDCEWPNGDYDTDEETDLSVTLKKIIRKPVDEHECGLLCSSQGCGTRPDYNVEMIIALEMSRLQMIEDQVKQSEHTPITPDPGSSISTNSNESTDDQLKLAIHLSLQESTAKIKREMEQRENNERTNGYQKTSADLTVDYFLKSLANHKIDLKSLDRLEPDKDIVFRSCKGNEDGRFKISDIHDNGYIFGNDDYDDLTSLKRCHSTGDLCSRRTRKGLLTRMNGTDEPRYHLDSDHSSHDEKPEDMVRRFLALPSTSIRTKQFLLLQHPHPEEEFCQGQSSMEDTTISDSINADMEVCGILNSTTDEDLGNKIYEEETKKTDPIAKEIQCKKHSHNPFASLKAKLCSSHLPKPGYLTRIAVNKSIGLISNDSLKPKSYRDHASSNGESSSSIFMKKAVVGESKSEKHSPKKRKCAGQGSFSKSTGFLVDNQKKKGLCSQLRIQIKSPGKTTLETDSSNEYESETGIPKSPTLFISGVSISRTPEPKSPGISLIQNSFGRQSRSSSLSVPAPLSSCSLSISSSSLNNSNSLPPEPFTPSLVRSTTPASSRSNVTTPHGSPMSGKDNGKSKSASEPEREREMFRFPKSSTDGALSSVLHVQESNLSSDDFHEALFLLERSPKTRDSKRRKKSKKKEKDDKKEKERDKEPEDISSVL</sequence>
<feature type="compositionally biased region" description="Basic residues" evidence="12">
    <location>
        <begin position="1356"/>
        <end position="1365"/>
    </location>
</feature>
<evidence type="ECO:0000256" key="6">
    <source>
        <dbReference type="ARBA" id="ARBA00022737"/>
    </source>
</evidence>
<feature type="compositionally biased region" description="Basic and acidic residues" evidence="12">
    <location>
        <begin position="1297"/>
        <end position="1315"/>
    </location>
</feature>
<evidence type="ECO:0000256" key="3">
    <source>
        <dbReference type="ARBA" id="ARBA00012251"/>
    </source>
</evidence>
<dbReference type="PROSITE" id="PS50089">
    <property type="entry name" value="ZF_RING_2"/>
    <property type="match status" value="1"/>
</dbReference>
<dbReference type="PANTHER" id="PTHR11685">
    <property type="entry name" value="RBR FAMILY RING FINGER AND IBR DOMAIN-CONTAINING"/>
    <property type="match status" value="1"/>
</dbReference>
<keyword evidence="8" id="KW-0833">Ubl conjugation pathway</keyword>
<evidence type="ECO:0000256" key="2">
    <source>
        <dbReference type="ARBA" id="ARBA00005884"/>
    </source>
</evidence>
<dbReference type="EC" id="2.3.2.31" evidence="3"/>
<evidence type="ECO:0000256" key="8">
    <source>
        <dbReference type="ARBA" id="ARBA00022786"/>
    </source>
</evidence>
<dbReference type="Pfam" id="PF00023">
    <property type="entry name" value="Ank"/>
    <property type="match status" value="1"/>
</dbReference>
<evidence type="ECO:0000256" key="4">
    <source>
        <dbReference type="ARBA" id="ARBA00022679"/>
    </source>
</evidence>
<feature type="region of interest" description="Disordered" evidence="12">
    <location>
        <begin position="1105"/>
        <end position="1126"/>
    </location>
</feature>
<evidence type="ECO:0000259" key="14">
    <source>
        <dbReference type="PROSITE" id="PS51873"/>
    </source>
</evidence>
<feature type="region of interest" description="Disordered" evidence="12">
    <location>
        <begin position="802"/>
        <end position="827"/>
    </location>
</feature>
<dbReference type="PROSITE" id="PS51873">
    <property type="entry name" value="TRIAD"/>
    <property type="match status" value="1"/>
</dbReference>
<evidence type="ECO:0000256" key="11">
    <source>
        <dbReference type="PROSITE-ProRule" id="PRU00175"/>
    </source>
</evidence>
<dbReference type="EMBL" id="OU892278">
    <property type="protein sequence ID" value="CAG9764854.1"/>
    <property type="molecule type" value="Genomic_DNA"/>
</dbReference>
<proteinExistence type="inferred from homology"/>
<dbReference type="SUPFAM" id="SSF48403">
    <property type="entry name" value="Ankyrin repeat"/>
    <property type="match status" value="1"/>
</dbReference>
<evidence type="ECO:0000256" key="7">
    <source>
        <dbReference type="ARBA" id="ARBA00022771"/>
    </source>
</evidence>
<dbReference type="Pfam" id="PF22191">
    <property type="entry name" value="IBR_1"/>
    <property type="match status" value="1"/>
</dbReference>
<dbReference type="FunFam" id="1.20.120.1750:FF:000003">
    <property type="entry name" value="RBR-type E3 ubiquitin transferase"/>
    <property type="match status" value="1"/>
</dbReference>
<keyword evidence="9" id="KW-0862">Zinc</keyword>
<feature type="region of interest" description="Disordered" evidence="12">
    <location>
        <begin position="1131"/>
        <end position="1150"/>
    </location>
</feature>
<dbReference type="FunFam" id="3.30.40.10:FF:000019">
    <property type="entry name" value="RBR-type E3 ubiquitin transferase"/>
    <property type="match status" value="1"/>
</dbReference>
<feature type="compositionally biased region" description="Polar residues" evidence="12">
    <location>
        <begin position="815"/>
        <end position="825"/>
    </location>
</feature>
<feature type="domain" description="RING-type" evidence="13">
    <location>
        <begin position="304"/>
        <end position="354"/>
    </location>
</feature>
<feature type="domain" description="RING-type" evidence="14">
    <location>
        <begin position="300"/>
        <end position="542"/>
    </location>
</feature>
<dbReference type="GO" id="GO:0061630">
    <property type="term" value="F:ubiquitin protein ligase activity"/>
    <property type="evidence" value="ECO:0007669"/>
    <property type="project" value="UniProtKB-EC"/>
</dbReference>
<protein>
    <recommendedName>
        <fullName evidence="3">RBR-type E3 ubiquitin transferase</fullName>
        <ecNumber evidence="3">2.3.2.31</ecNumber>
    </recommendedName>
</protein>
<keyword evidence="7 11" id="KW-0863">Zinc-finger</keyword>
<organism evidence="15 16">
    <name type="scientific">Ceutorhynchus assimilis</name>
    <name type="common">cabbage seed weevil</name>
    <dbReference type="NCBI Taxonomy" id="467358"/>
    <lineage>
        <taxon>Eukaryota</taxon>
        <taxon>Metazoa</taxon>
        <taxon>Ecdysozoa</taxon>
        <taxon>Arthropoda</taxon>
        <taxon>Hexapoda</taxon>
        <taxon>Insecta</taxon>
        <taxon>Pterygota</taxon>
        <taxon>Neoptera</taxon>
        <taxon>Endopterygota</taxon>
        <taxon>Coleoptera</taxon>
        <taxon>Polyphaga</taxon>
        <taxon>Cucujiformia</taxon>
        <taxon>Curculionidae</taxon>
        <taxon>Ceutorhynchinae</taxon>
        <taxon>Ceutorhynchus</taxon>
    </lineage>
</organism>
<dbReference type="InterPro" id="IPR045840">
    <property type="entry name" value="Ariadne"/>
</dbReference>
<keyword evidence="6" id="KW-0677">Repeat</keyword>
<feature type="compositionally biased region" description="Basic and acidic residues" evidence="12">
    <location>
        <begin position="1106"/>
        <end position="1115"/>
    </location>
</feature>
<feature type="compositionally biased region" description="Basic and acidic residues" evidence="12">
    <location>
        <begin position="1366"/>
        <end position="1381"/>
    </location>
</feature>
<gene>
    <name evidence="15" type="ORF">CEUTPL_LOCUS5479</name>
</gene>
<dbReference type="GO" id="GO:0016567">
    <property type="term" value="P:protein ubiquitination"/>
    <property type="evidence" value="ECO:0007669"/>
    <property type="project" value="InterPro"/>
</dbReference>
<dbReference type="SMART" id="SM00647">
    <property type="entry name" value="IBR"/>
    <property type="match status" value="2"/>
</dbReference>
<comment type="similarity">
    <text evidence="2">Belongs to the RBR family. Ariadne subfamily.</text>
</comment>
<evidence type="ECO:0000256" key="9">
    <source>
        <dbReference type="ARBA" id="ARBA00022833"/>
    </source>
</evidence>
<reference evidence="15" key="1">
    <citation type="submission" date="2022-01" db="EMBL/GenBank/DDBJ databases">
        <authorList>
            <person name="King R."/>
        </authorList>
    </citation>
    <scope>NUCLEOTIDE SEQUENCE</scope>
</reference>
<dbReference type="Pfam" id="PF12796">
    <property type="entry name" value="Ank_2"/>
    <property type="match status" value="1"/>
</dbReference>
<dbReference type="InterPro" id="IPR002110">
    <property type="entry name" value="Ankyrin_rpt"/>
</dbReference>
<dbReference type="Gene3D" id="1.25.40.20">
    <property type="entry name" value="Ankyrin repeat-containing domain"/>
    <property type="match status" value="1"/>
</dbReference>
<dbReference type="Gene3D" id="3.30.40.10">
    <property type="entry name" value="Zinc/RING finger domain, C3HC4 (zinc finger)"/>
    <property type="match status" value="1"/>
</dbReference>
<comment type="catalytic activity">
    <reaction evidence="1">
        <text>[E2 ubiquitin-conjugating enzyme]-S-ubiquitinyl-L-cysteine + [acceptor protein]-L-lysine = [E2 ubiquitin-conjugating enzyme]-L-cysteine + [acceptor protein]-N(6)-ubiquitinyl-L-lysine.</text>
        <dbReference type="EC" id="2.3.2.31"/>
    </reaction>
</comment>
<keyword evidence="5" id="KW-0479">Metal-binding</keyword>
<dbReference type="Gene3D" id="1.20.120.1750">
    <property type="match status" value="1"/>
</dbReference>